<feature type="coiled-coil region" evidence="3">
    <location>
        <begin position="170"/>
        <end position="226"/>
    </location>
</feature>
<name>A0A521EAX1_SACCC</name>
<comment type="subcellular location">
    <subcellularLocation>
        <location evidence="1">Cell envelope</location>
    </subcellularLocation>
</comment>
<dbReference type="OrthoDB" id="9806939at2"/>
<dbReference type="PANTHER" id="PTHR32347">
    <property type="entry name" value="EFFLUX SYSTEM COMPONENT YKNX-RELATED"/>
    <property type="match status" value="1"/>
</dbReference>
<gene>
    <name evidence="5" type="ORF">SAMN06265379_10884</name>
</gene>
<dbReference type="Gene3D" id="2.40.50.100">
    <property type="match status" value="1"/>
</dbReference>
<evidence type="ECO:0000259" key="4">
    <source>
        <dbReference type="Pfam" id="PF25973"/>
    </source>
</evidence>
<dbReference type="Gene3D" id="2.40.420.20">
    <property type="match status" value="1"/>
</dbReference>
<evidence type="ECO:0000256" key="3">
    <source>
        <dbReference type="SAM" id="Coils"/>
    </source>
</evidence>
<keyword evidence="2 3" id="KW-0175">Coiled coil</keyword>
<feature type="domain" description="CzcB-like barrel-sandwich hybrid" evidence="4">
    <location>
        <begin position="72"/>
        <end position="258"/>
    </location>
</feature>
<dbReference type="EMBL" id="FXTB01000008">
    <property type="protein sequence ID" value="SMO81069.1"/>
    <property type="molecule type" value="Genomic_DNA"/>
</dbReference>
<dbReference type="Gene3D" id="2.40.30.170">
    <property type="match status" value="1"/>
</dbReference>
<dbReference type="Proteomes" id="UP000319040">
    <property type="component" value="Unassembled WGS sequence"/>
</dbReference>
<dbReference type="AlphaFoldDB" id="A0A521EAX1"/>
<sequence>MDTTISSNSKFRNVLGASFILIFFSIFEACQPRQSSLVEGKFESYVVDRGNIESFEVCEGYVEPANEVLLLSPASSIVKKIKKGAGQQVTAGEVIIELDTKPVTDKIEQLNDQLAVAQNNLEKTRLNARSTKADLLFSQETKKLKIASIKSTLSDQKQLLDVGGISQAQVDKTNQELILANKDLQLAEEKNAIRLAQLAAEEKGLLLQIEMRLKELSQQRALLKQMQVKASADGIILSVHAKEGEKIQGEKLLVSLSDLSRLKVEASISEKHRRLIKIGRKAYVKDDNKRLQGRISSILPRLDNGNLRFSVVLTESDQSKLIPNQKIELYVVKASRNNVLRIKKGELIEYKDKQRLYKVSRDSAIKQEITFGLITDEFAEITEGAREGCEIVIATSSPLSKLNAIKIERQN</sequence>
<dbReference type="Pfam" id="PF25973">
    <property type="entry name" value="BSH_CzcB"/>
    <property type="match status" value="1"/>
</dbReference>
<accession>A0A521EAX1</accession>
<evidence type="ECO:0000256" key="2">
    <source>
        <dbReference type="ARBA" id="ARBA00023054"/>
    </source>
</evidence>
<proteinExistence type="predicted"/>
<protein>
    <submittedName>
        <fullName evidence="5">Barrel-sandwich domain of CusB or HlyD membrane-fusion</fullName>
    </submittedName>
</protein>
<reference evidence="5 6" key="1">
    <citation type="submission" date="2017-05" db="EMBL/GenBank/DDBJ databases">
        <authorList>
            <person name="Varghese N."/>
            <person name="Submissions S."/>
        </authorList>
    </citation>
    <scope>NUCLEOTIDE SEQUENCE [LARGE SCALE GENOMIC DNA]</scope>
    <source>
        <strain evidence="5 6">DSM 27040</strain>
    </source>
</reference>
<dbReference type="RefSeq" id="WP_142534136.1">
    <property type="nucleotide sequence ID" value="NZ_FXTB01000008.1"/>
</dbReference>
<dbReference type="Gene3D" id="1.10.287.470">
    <property type="entry name" value="Helix hairpin bin"/>
    <property type="match status" value="1"/>
</dbReference>
<feature type="coiled-coil region" evidence="3">
    <location>
        <begin position="107"/>
        <end position="134"/>
    </location>
</feature>
<dbReference type="GO" id="GO:0030313">
    <property type="term" value="C:cell envelope"/>
    <property type="evidence" value="ECO:0007669"/>
    <property type="project" value="UniProtKB-SubCell"/>
</dbReference>
<dbReference type="InterPro" id="IPR050465">
    <property type="entry name" value="UPF0194_transport"/>
</dbReference>
<dbReference type="PANTHER" id="PTHR32347:SF14">
    <property type="entry name" value="EFFLUX SYSTEM COMPONENT YKNX-RELATED"/>
    <property type="match status" value="1"/>
</dbReference>
<evidence type="ECO:0000256" key="1">
    <source>
        <dbReference type="ARBA" id="ARBA00004196"/>
    </source>
</evidence>
<organism evidence="5 6">
    <name type="scientific">Saccharicrinis carchari</name>
    <dbReference type="NCBI Taxonomy" id="1168039"/>
    <lineage>
        <taxon>Bacteria</taxon>
        <taxon>Pseudomonadati</taxon>
        <taxon>Bacteroidota</taxon>
        <taxon>Bacteroidia</taxon>
        <taxon>Marinilabiliales</taxon>
        <taxon>Marinilabiliaceae</taxon>
        <taxon>Saccharicrinis</taxon>
    </lineage>
</organism>
<evidence type="ECO:0000313" key="6">
    <source>
        <dbReference type="Proteomes" id="UP000319040"/>
    </source>
</evidence>
<keyword evidence="6" id="KW-1185">Reference proteome</keyword>
<dbReference type="InterPro" id="IPR058647">
    <property type="entry name" value="BSH_CzcB-like"/>
</dbReference>
<evidence type="ECO:0000313" key="5">
    <source>
        <dbReference type="EMBL" id="SMO81069.1"/>
    </source>
</evidence>